<comment type="similarity">
    <text evidence="1">Belongs to the esterase D family.</text>
</comment>
<name>A0A1L9TM18_9EURO</name>
<dbReference type="Gene3D" id="3.40.50.1820">
    <property type="entry name" value="alpha/beta hydrolase"/>
    <property type="match status" value="1"/>
</dbReference>
<dbReference type="InterPro" id="IPR029058">
    <property type="entry name" value="AB_hydrolase_fold"/>
</dbReference>
<gene>
    <name evidence="3" type="ORF">ASPSYDRAFT_146560</name>
</gene>
<reference evidence="4" key="1">
    <citation type="journal article" date="2017" name="Genome Biol.">
        <title>Comparative genomics reveals high biological diversity and specific adaptations in the industrially and medically important fungal genus Aspergillus.</title>
        <authorList>
            <person name="de Vries R.P."/>
            <person name="Riley R."/>
            <person name="Wiebenga A."/>
            <person name="Aguilar-Osorio G."/>
            <person name="Amillis S."/>
            <person name="Uchima C.A."/>
            <person name="Anderluh G."/>
            <person name="Asadollahi M."/>
            <person name="Askin M."/>
            <person name="Barry K."/>
            <person name="Battaglia E."/>
            <person name="Bayram O."/>
            <person name="Benocci T."/>
            <person name="Braus-Stromeyer S.A."/>
            <person name="Caldana C."/>
            <person name="Canovas D."/>
            <person name="Cerqueira G.C."/>
            <person name="Chen F."/>
            <person name="Chen W."/>
            <person name="Choi C."/>
            <person name="Clum A."/>
            <person name="Dos Santos R.A."/>
            <person name="Damasio A.R."/>
            <person name="Diallinas G."/>
            <person name="Emri T."/>
            <person name="Fekete E."/>
            <person name="Flipphi M."/>
            <person name="Freyberg S."/>
            <person name="Gallo A."/>
            <person name="Gournas C."/>
            <person name="Habgood R."/>
            <person name="Hainaut M."/>
            <person name="Harispe M.L."/>
            <person name="Henrissat B."/>
            <person name="Hilden K.S."/>
            <person name="Hope R."/>
            <person name="Hossain A."/>
            <person name="Karabika E."/>
            <person name="Karaffa L."/>
            <person name="Karanyi Z."/>
            <person name="Krasevec N."/>
            <person name="Kuo A."/>
            <person name="Kusch H."/>
            <person name="LaButti K."/>
            <person name="Lagendijk E.L."/>
            <person name="Lapidus A."/>
            <person name="Levasseur A."/>
            <person name="Lindquist E."/>
            <person name="Lipzen A."/>
            <person name="Logrieco A.F."/>
            <person name="MacCabe A."/>
            <person name="Maekelae M.R."/>
            <person name="Malavazi I."/>
            <person name="Melin P."/>
            <person name="Meyer V."/>
            <person name="Mielnichuk N."/>
            <person name="Miskei M."/>
            <person name="Molnar A.P."/>
            <person name="Mule G."/>
            <person name="Ngan C.Y."/>
            <person name="Orejas M."/>
            <person name="Orosz E."/>
            <person name="Ouedraogo J.P."/>
            <person name="Overkamp K.M."/>
            <person name="Park H.-S."/>
            <person name="Perrone G."/>
            <person name="Piumi F."/>
            <person name="Punt P.J."/>
            <person name="Ram A.F."/>
            <person name="Ramon A."/>
            <person name="Rauscher S."/>
            <person name="Record E."/>
            <person name="Riano-Pachon D.M."/>
            <person name="Robert V."/>
            <person name="Roehrig J."/>
            <person name="Ruller R."/>
            <person name="Salamov A."/>
            <person name="Salih N.S."/>
            <person name="Samson R.A."/>
            <person name="Sandor E."/>
            <person name="Sanguinetti M."/>
            <person name="Schuetze T."/>
            <person name="Sepcic K."/>
            <person name="Shelest E."/>
            <person name="Sherlock G."/>
            <person name="Sophianopoulou V."/>
            <person name="Squina F.M."/>
            <person name="Sun H."/>
            <person name="Susca A."/>
            <person name="Todd R.B."/>
            <person name="Tsang A."/>
            <person name="Unkles S.E."/>
            <person name="van de Wiele N."/>
            <person name="van Rossen-Uffink D."/>
            <person name="Oliveira J.V."/>
            <person name="Vesth T.C."/>
            <person name="Visser J."/>
            <person name="Yu J.-H."/>
            <person name="Zhou M."/>
            <person name="Andersen M.R."/>
            <person name="Archer D.B."/>
            <person name="Baker S.E."/>
            <person name="Benoit I."/>
            <person name="Brakhage A.A."/>
            <person name="Braus G.H."/>
            <person name="Fischer R."/>
            <person name="Frisvad J.C."/>
            <person name="Goldman G.H."/>
            <person name="Houbraken J."/>
            <person name="Oakley B."/>
            <person name="Pocsi I."/>
            <person name="Scazzocchio C."/>
            <person name="Seiboth B."/>
            <person name="vanKuyk P.A."/>
            <person name="Wortman J."/>
            <person name="Dyer P.S."/>
            <person name="Grigoriev I.V."/>
        </authorList>
    </citation>
    <scope>NUCLEOTIDE SEQUENCE [LARGE SCALE GENOMIC DNA]</scope>
    <source>
        <strain evidence="4">CBS 593.65</strain>
    </source>
</reference>
<dbReference type="Pfam" id="PF00756">
    <property type="entry name" value="Esterase"/>
    <property type="match status" value="1"/>
</dbReference>
<organism evidence="3 4">
    <name type="scientific">Aspergillus sydowii CBS 593.65</name>
    <dbReference type="NCBI Taxonomy" id="1036612"/>
    <lineage>
        <taxon>Eukaryota</taxon>
        <taxon>Fungi</taxon>
        <taxon>Dikarya</taxon>
        <taxon>Ascomycota</taxon>
        <taxon>Pezizomycotina</taxon>
        <taxon>Eurotiomycetes</taxon>
        <taxon>Eurotiomycetidae</taxon>
        <taxon>Eurotiales</taxon>
        <taxon>Aspergillaceae</taxon>
        <taxon>Aspergillus</taxon>
        <taxon>Aspergillus subgen. Nidulantes</taxon>
    </lineage>
</organism>
<dbReference type="SUPFAM" id="SSF53474">
    <property type="entry name" value="alpha/beta-Hydrolases"/>
    <property type="match status" value="1"/>
</dbReference>
<evidence type="ECO:0000313" key="4">
    <source>
        <dbReference type="Proteomes" id="UP000184356"/>
    </source>
</evidence>
<dbReference type="PANTHER" id="PTHR40841">
    <property type="entry name" value="SIDEROPHORE TRIACETYLFUSARININE C ESTERASE"/>
    <property type="match status" value="1"/>
</dbReference>
<sequence length="290" mass="32799">MRSSQTQVCIPHSENWDIQAPNGEHYIIQISWPRHWTDSDLSAGKQALVIRYIVDGNALFMTATEAAWRRATGPHYSGGGIVVAIGYPLEGQVYDKQRRAFDMTPPCPGATAQFGGANAFLDFIRQNVRELVRSKFPQLSITREALFGHSYGGLFVLHALFTCPSLFDCYMASSPSIEWVDYYVLKEEKEYTEKSDLSAPSLMMFFGSYEQDPPRWHGETKEHYDERKDVAKARGTGVNIKKMRKRLQNSEKLAAVTLNEYEGEDHGSVMACAMSRALTTFFEDWPLDGN</sequence>
<dbReference type="PANTHER" id="PTHR40841:SF2">
    <property type="entry name" value="SIDEROPHORE-DEGRADING ESTERASE (EUROFUNG)"/>
    <property type="match status" value="1"/>
</dbReference>
<dbReference type="InterPro" id="IPR000801">
    <property type="entry name" value="Esterase-like"/>
</dbReference>
<dbReference type="GO" id="GO:0016788">
    <property type="term" value="F:hydrolase activity, acting on ester bonds"/>
    <property type="evidence" value="ECO:0007669"/>
    <property type="project" value="TreeGrafter"/>
</dbReference>
<dbReference type="OrthoDB" id="446683at2759"/>
<dbReference type="Proteomes" id="UP000184356">
    <property type="component" value="Unassembled WGS sequence"/>
</dbReference>
<keyword evidence="4" id="KW-1185">Reference proteome</keyword>
<evidence type="ECO:0000313" key="3">
    <source>
        <dbReference type="EMBL" id="OJJ60479.1"/>
    </source>
</evidence>
<dbReference type="EMBL" id="KV878584">
    <property type="protein sequence ID" value="OJJ60479.1"/>
    <property type="molecule type" value="Genomic_DNA"/>
</dbReference>
<proteinExistence type="inferred from homology"/>
<dbReference type="InterPro" id="IPR052558">
    <property type="entry name" value="Siderophore_Hydrolase_D"/>
</dbReference>
<keyword evidence="2" id="KW-0378">Hydrolase</keyword>
<dbReference type="RefSeq" id="XP_040704285.1">
    <property type="nucleotide sequence ID" value="XM_040841634.1"/>
</dbReference>
<accession>A0A1L9TM18</accession>
<dbReference type="VEuPathDB" id="FungiDB:ASPSYDRAFT_146560"/>
<evidence type="ECO:0000256" key="2">
    <source>
        <dbReference type="ARBA" id="ARBA00022801"/>
    </source>
</evidence>
<evidence type="ECO:0000256" key="1">
    <source>
        <dbReference type="ARBA" id="ARBA00005622"/>
    </source>
</evidence>
<dbReference type="AlphaFoldDB" id="A0A1L9TM18"/>
<protein>
    <submittedName>
        <fullName evidence="3">Uncharacterized protein</fullName>
    </submittedName>
</protein>
<dbReference type="GeneID" id="63757707"/>